<protein>
    <recommendedName>
        <fullName evidence="2">TniQ domain-containing protein</fullName>
    </recommendedName>
</protein>
<proteinExistence type="predicted"/>
<dbReference type="Pfam" id="PF06527">
    <property type="entry name" value="TniQ"/>
    <property type="match status" value="1"/>
</dbReference>
<feature type="compositionally biased region" description="Low complexity" evidence="1">
    <location>
        <begin position="87"/>
        <end position="101"/>
    </location>
</feature>
<feature type="compositionally biased region" description="Basic and acidic residues" evidence="1">
    <location>
        <begin position="67"/>
        <end position="86"/>
    </location>
</feature>
<evidence type="ECO:0000259" key="2">
    <source>
        <dbReference type="Pfam" id="PF06527"/>
    </source>
</evidence>
<gene>
    <name evidence="3" type="ORF">LNAOJCKE_3182</name>
</gene>
<feature type="domain" description="TniQ" evidence="2">
    <location>
        <begin position="119"/>
        <end position="247"/>
    </location>
</feature>
<name>A0ABQ4UFA3_9HYPH</name>
<reference evidence="3" key="2">
    <citation type="submission" date="2021-08" db="EMBL/GenBank/DDBJ databases">
        <authorList>
            <person name="Tani A."/>
            <person name="Ola A."/>
            <person name="Ogura Y."/>
            <person name="Katsura K."/>
            <person name="Hayashi T."/>
        </authorList>
    </citation>
    <scope>NUCLEOTIDE SEQUENCE</scope>
    <source>
        <strain evidence="3">NBRC 15686</strain>
    </source>
</reference>
<evidence type="ECO:0000313" key="3">
    <source>
        <dbReference type="EMBL" id="GJE65968.1"/>
    </source>
</evidence>
<reference evidence="3" key="1">
    <citation type="journal article" date="2021" name="Front. Microbiol.">
        <title>Comprehensive Comparative Genomics and Phenotyping of Methylobacterium Species.</title>
        <authorList>
            <person name="Alessa O."/>
            <person name="Ogura Y."/>
            <person name="Fujitani Y."/>
            <person name="Takami H."/>
            <person name="Hayashi T."/>
            <person name="Sahin N."/>
            <person name="Tani A."/>
        </authorList>
    </citation>
    <scope>NUCLEOTIDE SEQUENCE</scope>
    <source>
        <strain evidence="3">NBRC 15686</strain>
    </source>
</reference>
<dbReference type="InterPro" id="IPR009492">
    <property type="entry name" value="TniQ"/>
</dbReference>
<feature type="compositionally biased region" description="Basic and acidic residues" evidence="1">
    <location>
        <begin position="18"/>
        <end position="32"/>
    </location>
</feature>
<sequence length="713" mass="78963">MPLDFDDRFAAVGSFRSHHADAEREPGPDGRSKTGNPPTVLGRPSEADLTSVNEDPFDAIDGSLPDDLDRPRHSAKEPEIEPDRTSPGRSRSSSTWRTVPRPWVPRTAPLRIREHLDWEPAYSLVERLAARNGTRVASLASDYGLSLKGIQSGKRIDVERLAFLAGVDATKLSQGTMSVGGPAKVAKQLRGEIFNARYSERGRDVVCQGCLTEDRSADPLRIDGGIRRRVWWDLKPLHHCPRHRCRLVPSHAGAVPRGNDSEKAIGSDDCAWEGYVLGRLGFGDRMASDLLDELGIEAVFDLVAASGAVAVHGTDCRRTASDRLGDPAVMKAGFEAVRTKEAFLAALAALQTAALSGQRSRTPREMFGLIFDLLDKKRDGSMDAVASLMLAFVSANVPRTSQRRLLGQPIKWVTVEPGRYWDHDSTKRVQITRKRVIRIGRSLGFLKSEDRRNVASESKMPQTVVDAVAELLKSTVSSSEVREELRLTESQWQILMNAHVIEPVHRLAGKDKARYRYAEGASRLFLERLAGCAPIVERGEAGCTSVFDAARGCLSGLTIIEALLDGRLRARCRLEAIHGVRSILVSLDDVRQLAREINKPEGAISVDQFAGRLGMHPNIVRRLIVHGAIRTVDGRSKRQRWVAEEEFDRFDATFVQSTKLKQLLGMKSSTHVSVLHEKYRLECAIPDVKKHLCFYRRSDLERAGLPIPAPYGS</sequence>
<dbReference type="Proteomes" id="UP001055039">
    <property type="component" value="Unassembled WGS sequence"/>
</dbReference>
<evidence type="ECO:0000313" key="4">
    <source>
        <dbReference type="Proteomes" id="UP001055039"/>
    </source>
</evidence>
<dbReference type="EMBL" id="BPRC01000011">
    <property type="protein sequence ID" value="GJE65968.1"/>
    <property type="molecule type" value="Genomic_DNA"/>
</dbReference>
<comment type="caution">
    <text evidence="3">The sequence shown here is derived from an EMBL/GenBank/DDBJ whole genome shotgun (WGS) entry which is preliminary data.</text>
</comment>
<keyword evidence="4" id="KW-1185">Reference proteome</keyword>
<evidence type="ECO:0000256" key="1">
    <source>
        <dbReference type="SAM" id="MobiDB-lite"/>
    </source>
</evidence>
<dbReference type="RefSeq" id="WP_238225481.1">
    <property type="nucleotide sequence ID" value="NZ_BAAADH010000007.1"/>
</dbReference>
<feature type="region of interest" description="Disordered" evidence="1">
    <location>
        <begin position="1"/>
        <end position="101"/>
    </location>
</feature>
<organism evidence="3 4">
    <name type="scientific">Methylorubrum aminovorans</name>
    <dbReference type="NCBI Taxonomy" id="269069"/>
    <lineage>
        <taxon>Bacteria</taxon>
        <taxon>Pseudomonadati</taxon>
        <taxon>Pseudomonadota</taxon>
        <taxon>Alphaproteobacteria</taxon>
        <taxon>Hyphomicrobiales</taxon>
        <taxon>Methylobacteriaceae</taxon>
        <taxon>Methylorubrum</taxon>
    </lineage>
</organism>
<accession>A0ABQ4UFA3</accession>